<dbReference type="Proteomes" id="UP000290433">
    <property type="component" value="Unassembled WGS sequence"/>
</dbReference>
<evidence type="ECO:0000313" key="2">
    <source>
        <dbReference type="Proteomes" id="UP000290433"/>
    </source>
</evidence>
<dbReference type="RefSeq" id="WP_129747917.1">
    <property type="nucleotide sequence ID" value="NZ_JUIV01000012.1"/>
</dbReference>
<organism evidence="1 2">
    <name type="scientific">Flavobacterium anhuiense</name>
    <dbReference type="NCBI Taxonomy" id="459526"/>
    <lineage>
        <taxon>Bacteria</taxon>
        <taxon>Pseudomonadati</taxon>
        <taxon>Bacteroidota</taxon>
        <taxon>Flavobacteriia</taxon>
        <taxon>Flavobacteriales</taxon>
        <taxon>Flavobacteriaceae</taxon>
        <taxon>Flavobacterium</taxon>
    </lineage>
</organism>
<dbReference type="EMBL" id="JUIV01000012">
    <property type="protein sequence ID" value="RYJ37832.1"/>
    <property type="molecule type" value="Genomic_DNA"/>
</dbReference>
<dbReference type="OrthoDB" id="7943907at2"/>
<protein>
    <submittedName>
        <fullName evidence="1">Uncharacterized protein</fullName>
    </submittedName>
</protein>
<proteinExistence type="predicted"/>
<name>A0A444VVU4_9FLAO</name>
<comment type="caution">
    <text evidence="1">The sequence shown here is derived from an EMBL/GenBank/DDBJ whole genome shotgun (WGS) entry which is preliminary data.</text>
</comment>
<gene>
    <name evidence="1" type="ORF">NU08_3046</name>
</gene>
<reference evidence="1 2" key="1">
    <citation type="submission" date="2014-12" db="EMBL/GenBank/DDBJ databases">
        <title>Genome sequence of Flavobacterium anhuiense RCM74.</title>
        <authorList>
            <person name="Kim J.F."/>
            <person name="Song J.Y."/>
            <person name="Kwak M.-J."/>
            <person name="Lee S.-W."/>
        </authorList>
    </citation>
    <scope>NUCLEOTIDE SEQUENCE [LARGE SCALE GENOMIC DNA]</scope>
    <source>
        <strain evidence="1 2">RCM74</strain>
    </source>
</reference>
<accession>A0A444VVU4</accession>
<evidence type="ECO:0000313" key="1">
    <source>
        <dbReference type="EMBL" id="RYJ37832.1"/>
    </source>
</evidence>
<dbReference type="AlphaFoldDB" id="A0A444VVU4"/>
<sequence length="64" mass="7303">MKGNLTYVDWTVTPGPAFISEKHLAIFENDIVSNEYGDNCAFFARKFKNESSGILQYIDNNLRV</sequence>